<dbReference type="PANTHER" id="PTHR10110">
    <property type="entry name" value="SODIUM/HYDROGEN EXCHANGER"/>
    <property type="match status" value="1"/>
</dbReference>
<dbReference type="OrthoDB" id="9809206at2"/>
<dbReference type="Pfam" id="PF00999">
    <property type="entry name" value="Na_H_Exchanger"/>
    <property type="match status" value="1"/>
</dbReference>
<keyword evidence="2" id="KW-0813">Transport</keyword>
<name>A0A371RG86_9PROT</name>
<evidence type="ECO:0000256" key="8">
    <source>
        <dbReference type="ARBA" id="ARBA00023136"/>
    </source>
</evidence>
<evidence type="ECO:0000256" key="7">
    <source>
        <dbReference type="ARBA" id="ARBA00023065"/>
    </source>
</evidence>
<evidence type="ECO:0000256" key="6">
    <source>
        <dbReference type="ARBA" id="ARBA00023053"/>
    </source>
</evidence>
<dbReference type="InterPro" id="IPR018490">
    <property type="entry name" value="cNMP-bd_dom_sf"/>
</dbReference>
<keyword evidence="9" id="KW-0739">Sodium transport</keyword>
<dbReference type="CDD" id="cd00038">
    <property type="entry name" value="CAP_ED"/>
    <property type="match status" value="1"/>
</dbReference>
<dbReference type="EMBL" id="QUQO01000001">
    <property type="protein sequence ID" value="RFB04469.1"/>
    <property type="molecule type" value="Genomic_DNA"/>
</dbReference>
<dbReference type="AlphaFoldDB" id="A0A371RG86"/>
<keyword evidence="6" id="KW-0915">Sodium</keyword>
<feature type="transmembrane region" description="Helical" evidence="10">
    <location>
        <begin position="209"/>
        <end position="227"/>
    </location>
</feature>
<feature type="transmembrane region" description="Helical" evidence="10">
    <location>
        <begin position="136"/>
        <end position="158"/>
    </location>
</feature>
<dbReference type="GO" id="GO:0098719">
    <property type="term" value="P:sodium ion import across plasma membrane"/>
    <property type="evidence" value="ECO:0007669"/>
    <property type="project" value="TreeGrafter"/>
</dbReference>
<organism evidence="12 13">
    <name type="scientific">Parvularcula marina</name>
    <dbReference type="NCBI Taxonomy" id="2292771"/>
    <lineage>
        <taxon>Bacteria</taxon>
        <taxon>Pseudomonadati</taxon>
        <taxon>Pseudomonadota</taxon>
        <taxon>Alphaproteobacteria</taxon>
        <taxon>Parvularculales</taxon>
        <taxon>Parvularculaceae</taxon>
        <taxon>Parvularcula</taxon>
    </lineage>
</organism>
<evidence type="ECO:0000259" key="11">
    <source>
        <dbReference type="PROSITE" id="PS50042"/>
    </source>
</evidence>
<feature type="transmembrane region" description="Helical" evidence="10">
    <location>
        <begin position="393"/>
        <end position="415"/>
    </location>
</feature>
<feature type="transmembrane region" description="Helical" evidence="10">
    <location>
        <begin position="110"/>
        <end position="129"/>
    </location>
</feature>
<dbReference type="GO" id="GO:0015385">
    <property type="term" value="F:sodium:proton antiporter activity"/>
    <property type="evidence" value="ECO:0007669"/>
    <property type="project" value="InterPro"/>
</dbReference>
<comment type="subcellular location">
    <subcellularLocation>
        <location evidence="1">Cell membrane</location>
        <topology evidence="1">Multi-pass membrane protein</topology>
    </subcellularLocation>
</comment>
<dbReference type="InterPro" id="IPR014710">
    <property type="entry name" value="RmlC-like_jellyroll"/>
</dbReference>
<dbReference type="GO" id="GO:0051453">
    <property type="term" value="P:regulation of intracellular pH"/>
    <property type="evidence" value="ECO:0007669"/>
    <property type="project" value="TreeGrafter"/>
</dbReference>
<dbReference type="Gene3D" id="6.10.140.1330">
    <property type="match status" value="1"/>
</dbReference>
<dbReference type="PANTHER" id="PTHR10110:SF86">
    <property type="entry name" value="SODIUM_HYDROGEN EXCHANGER 7"/>
    <property type="match status" value="1"/>
</dbReference>
<protein>
    <recommendedName>
        <fullName evidence="11">Cyclic nucleotide-binding domain-containing protein</fullName>
    </recommendedName>
</protein>
<dbReference type="Pfam" id="PF00027">
    <property type="entry name" value="cNMP_binding"/>
    <property type="match status" value="1"/>
</dbReference>
<keyword evidence="13" id="KW-1185">Reference proteome</keyword>
<feature type="domain" description="Cyclic nucleotide-binding" evidence="11">
    <location>
        <begin position="747"/>
        <end position="862"/>
    </location>
</feature>
<accession>A0A371RG86</accession>
<evidence type="ECO:0000256" key="10">
    <source>
        <dbReference type="SAM" id="Phobius"/>
    </source>
</evidence>
<keyword evidence="4 10" id="KW-0812">Transmembrane</keyword>
<evidence type="ECO:0000313" key="13">
    <source>
        <dbReference type="Proteomes" id="UP000264589"/>
    </source>
</evidence>
<evidence type="ECO:0000256" key="5">
    <source>
        <dbReference type="ARBA" id="ARBA00022989"/>
    </source>
</evidence>
<dbReference type="InterPro" id="IPR000595">
    <property type="entry name" value="cNMP-bd_dom"/>
</dbReference>
<feature type="transmembrane region" description="Helical" evidence="10">
    <location>
        <begin position="239"/>
        <end position="260"/>
    </location>
</feature>
<dbReference type="GO" id="GO:0005886">
    <property type="term" value="C:plasma membrane"/>
    <property type="evidence" value="ECO:0007669"/>
    <property type="project" value="UniProtKB-SubCell"/>
</dbReference>
<dbReference type="InterPro" id="IPR006153">
    <property type="entry name" value="Cation/H_exchanger_TM"/>
</dbReference>
<feature type="transmembrane region" description="Helical" evidence="10">
    <location>
        <begin position="32"/>
        <end position="52"/>
    </location>
</feature>
<proteinExistence type="predicted"/>
<keyword evidence="7" id="KW-0406">Ion transport</keyword>
<feature type="transmembrane region" description="Helical" evidence="10">
    <location>
        <begin position="267"/>
        <end position="284"/>
    </location>
</feature>
<evidence type="ECO:0000256" key="4">
    <source>
        <dbReference type="ARBA" id="ARBA00022692"/>
    </source>
</evidence>
<feature type="transmembrane region" description="Helical" evidence="10">
    <location>
        <begin position="427"/>
        <end position="450"/>
    </location>
</feature>
<evidence type="ECO:0000256" key="2">
    <source>
        <dbReference type="ARBA" id="ARBA00022448"/>
    </source>
</evidence>
<comment type="caution">
    <text evidence="12">The sequence shown here is derived from an EMBL/GenBank/DDBJ whole genome shotgun (WGS) entry which is preliminary data.</text>
</comment>
<feature type="transmembrane region" description="Helical" evidence="10">
    <location>
        <begin position="327"/>
        <end position="347"/>
    </location>
</feature>
<dbReference type="GO" id="GO:0015386">
    <property type="term" value="F:potassium:proton antiporter activity"/>
    <property type="evidence" value="ECO:0007669"/>
    <property type="project" value="TreeGrafter"/>
</dbReference>
<keyword evidence="8 10" id="KW-0472">Membrane</keyword>
<dbReference type="SUPFAM" id="SSF51206">
    <property type="entry name" value="cAMP-binding domain-like"/>
    <property type="match status" value="1"/>
</dbReference>
<keyword evidence="3" id="KW-1003">Cell membrane</keyword>
<feature type="transmembrane region" description="Helical" evidence="10">
    <location>
        <begin position="6"/>
        <end position="25"/>
    </location>
</feature>
<sequence>MNEIWAIVFGLSVLLALAVLLQPVAKTLRLPHTVLLALVGVGIAWIISSLGLEAGHGSAVEPGALDPNLVGDGHEPVAAGGHEESGGHHGGPIWQQALLSLTSLNVTADVILFIFLPALVFESSLSLDLRKLRKELGAILFLAVFGVLISATIAGFSLQQFSGAAIVTCLLVGAIVSATDPVAVIALFKDLGAPKRLTILVEGESLFNDATAIVVATIFLGLLTASAEPSLTAATMDFFIVFGGGILVGMVIARLMIAIMEPFRNHAISVVSLSLVLPFVAFVIAEHFLHVSGVMAAVVGGLAMGSHGRKIIPPQIFAEIEHSWHQIAFWATALIFILVGIGVPSMLGESFGEYFDDAVLLFVVATIARAIIIFGFIPLLVRFKLVAPVSRAFQAIMVWGGLRGAVSLALALVVLDYPGIDYDTAHFVAVLVTVFVFATLILQATTISTLMKILGLGKLSAFDETLRDRSLVWAKASVRDELEHVVAAQGSEPATFEDILAQYEPADGNASSAGIGAQTSTAEWVQAGLNLALGQERQFYLEAYGDGAVSGARLRELLARIEESIEAVRSATINDDNDVEGLREALGRFSQHSSNLKRAIAVQRRTGLVSLLADAISLRFGVMSAARSALNRQANEGLGEIAALLPPSASEKFRELYDYRVELIERAHKALWLQYPEFAAAIDRRNVARTGQRLEVQAYDRLKDNGMIGQEVHGALLASLGGRAGLSKLPKLVIKYDPLELIGNVPLFEGTTASERRKIAKQLSTVFVLPGEQIMAAGDPGDAMYFIADGVVEIDLPDGTIVELGTGDFIGELALINDAPRVADVYSEGFSTLLKLSKKDFQRLIERNPSLGERIRSEAARRQAQNA</sequence>
<gene>
    <name evidence="12" type="ORF">DX908_03720</name>
</gene>
<dbReference type="RefSeq" id="WP_116391102.1">
    <property type="nucleotide sequence ID" value="NZ_QUQO01000001.1"/>
</dbReference>
<evidence type="ECO:0000313" key="12">
    <source>
        <dbReference type="EMBL" id="RFB04469.1"/>
    </source>
</evidence>
<dbReference type="InterPro" id="IPR018422">
    <property type="entry name" value="Cation/H_exchanger_CPA1"/>
</dbReference>
<evidence type="ECO:0000256" key="1">
    <source>
        <dbReference type="ARBA" id="ARBA00004651"/>
    </source>
</evidence>
<dbReference type="Gene3D" id="2.60.120.10">
    <property type="entry name" value="Jelly Rolls"/>
    <property type="match status" value="1"/>
</dbReference>
<dbReference type="Proteomes" id="UP000264589">
    <property type="component" value="Unassembled WGS sequence"/>
</dbReference>
<evidence type="ECO:0000256" key="9">
    <source>
        <dbReference type="ARBA" id="ARBA00023201"/>
    </source>
</evidence>
<dbReference type="PROSITE" id="PS50042">
    <property type="entry name" value="CNMP_BINDING_3"/>
    <property type="match status" value="1"/>
</dbReference>
<feature type="transmembrane region" description="Helical" evidence="10">
    <location>
        <begin position="164"/>
        <end position="188"/>
    </location>
</feature>
<feature type="transmembrane region" description="Helical" evidence="10">
    <location>
        <begin position="359"/>
        <end position="381"/>
    </location>
</feature>
<reference evidence="12 13" key="1">
    <citation type="submission" date="2018-08" db="EMBL/GenBank/DDBJ databases">
        <title>Parvularcula sp. SM1705, isolated from surface water of the South Sea China.</title>
        <authorList>
            <person name="Sun L."/>
        </authorList>
    </citation>
    <scope>NUCLEOTIDE SEQUENCE [LARGE SCALE GENOMIC DNA]</scope>
    <source>
        <strain evidence="12 13">SM1705</strain>
    </source>
</reference>
<dbReference type="SMART" id="SM00100">
    <property type="entry name" value="cNMP"/>
    <property type="match status" value="1"/>
</dbReference>
<dbReference type="InParanoid" id="A0A371RG86"/>
<keyword evidence="5 10" id="KW-1133">Transmembrane helix</keyword>
<evidence type="ECO:0000256" key="3">
    <source>
        <dbReference type="ARBA" id="ARBA00022475"/>
    </source>
</evidence>